<proteinExistence type="predicted"/>
<feature type="compositionally biased region" description="Low complexity" evidence="1">
    <location>
        <begin position="1062"/>
        <end position="1078"/>
    </location>
</feature>
<feature type="region of interest" description="Disordered" evidence="1">
    <location>
        <begin position="313"/>
        <end position="344"/>
    </location>
</feature>
<dbReference type="InterPro" id="IPR052429">
    <property type="entry name" value="BAH_domain_protein"/>
</dbReference>
<accession>A0A8T0DYE5</accession>
<name>A0A8T0DYE5_9TREM</name>
<dbReference type="InterPro" id="IPR048924">
    <property type="entry name" value="BAHCC1-like_Tudor"/>
</dbReference>
<dbReference type="EMBL" id="JTDF01000126">
    <property type="protein sequence ID" value="KAF8572224.1"/>
    <property type="molecule type" value="Genomic_DNA"/>
</dbReference>
<dbReference type="CDD" id="cd20397">
    <property type="entry name" value="Tudor_BAHCC1-like"/>
    <property type="match status" value="1"/>
</dbReference>
<feature type="region of interest" description="Disordered" evidence="1">
    <location>
        <begin position="360"/>
        <end position="382"/>
    </location>
</feature>
<dbReference type="PANTHER" id="PTHR12505">
    <property type="entry name" value="PHD FINGER TRANSCRIPTION FACTOR"/>
    <property type="match status" value="1"/>
</dbReference>
<evidence type="ECO:0000313" key="3">
    <source>
        <dbReference type="EMBL" id="KAF8572224.1"/>
    </source>
</evidence>
<feature type="domain" description="BAH" evidence="2">
    <location>
        <begin position="1220"/>
        <end position="1339"/>
    </location>
</feature>
<feature type="region of interest" description="Disordered" evidence="1">
    <location>
        <begin position="1324"/>
        <end position="1345"/>
    </location>
</feature>
<evidence type="ECO:0000313" key="4">
    <source>
        <dbReference type="Proteomes" id="UP000699462"/>
    </source>
</evidence>
<dbReference type="InterPro" id="IPR047419">
    <property type="entry name" value="Tudor_WGE"/>
</dbReference>
<dbReference type="InterPro" id="IPR043151">
    <property type="entry name" value="BAH_sf"/>
</dbReference>
<dbReference type="InterPro" id="IPR001025">
    <property type="entry name" value="BAH_dom"/>
</dbReference>
<sequence length="1415" mass="153963">CIYTKADCHISFVSLECQLIDNEQRSPVTGTDEELKCTVEDNDDTNLDADGSSASIELKPYVVARSPSLSCYDAVCRPMELGRCEASEFSTSDATTLTRRIHLTRSEVIHTSINVAQRQTYANSAHAMYNGGGFGEAINSYLSPMPDAGEKQSFESAANARPQCSTCGSSGQHAASSIFLPSLSNTVNDLLDAARCVQAETQLEEAQAVLDRLIAKFAHPLDLYTAWGNLSHGYHEEDFPMLNETIHPRTTPCYPTSFSPIFKLLLSQPESNIFPELCQSTASGRHLQELCNRLASAIHRTKRKLRVLQRMKARRIHSDKESNGGTGPKHAVSAESVSPGQEQRRSTFLDRLHDIWPGAQQQYPQQNLTDTKSPTQPTSESVRSNGILMEPYNELIPEASERVLPTWSKPLPLVYTNPLECPLSLLSFVSSSKLLHQTSLGIAVENQSAAISSSSEVHSDPIAGEYVQHSAGDLNTQMSNTVEGTNCLSLPSPWPNQVTSQAQSITLTESPNSSNLSFLSASLSPSSCSTNSCGQAASSPVRRNGTRRKQSQVVSRPVQLPATFEPTSKQHKNAGRSRSSKTCRKFGSVTNQDSSEPTGKAGDLWTSVSSEDKSQPTTGFCSSTDHAPQLNLPSPIRVGGKWTQLHVLVRDDSPGWTVKTDVEPSSTPGTLSPSSVSCVPTAMHPAVSGMSFPTLSIPNPAVTALPHLLADGHDARTSSGAEHSLIPVQTQSNPEHCSSHSPSSNAGEPYWTNMRPPTPDIRRSDLDIGDLSDGTRVLVIEDTHLRAGTLYLDNQSVTETASTSSVSLANLPAESRRDQLFRINLDFDRSGLPSGNNSARHASSSPARFPSELVVNHNSRTNPVASKKRRQSDLILYGWQVVQQAVLEVFPASIRHLPPGTRVCASWSEQLACNLYPGTVVESDAESQTQPGCVAVDFDDGDHRQVPIHNIRMLPDHFTNLYELANSTDDQELVNQLIQVTSPTRLPVTTETKRHASDGVLRVGARVRHHSAIDRGSGSRGTMVRLSPQVDSKRVWHRTTRQLSPSGVPHKLVRQINDSQPTSSSGVSGVMSTTSFTSKESISPQTFSSVSPITTALQTGDGTSINLSFTASSMIHSFPAISSSPADQPGSPKVSDTSTPSCSALLNTHISEVTCIELSDFMELDGSNASLLVDHEVRSDTASTGSNVTEVNTWRILEKLRRRRHGHTYCRSIVREADGLVVSTGDAVEFSSGENQAYLGEVREIRWDDAMDSPVVTAAWFYHPTEAGVEGQTVQNINGALFATEHLDENEARCINRRVTVLPSYAAFCKRLVAESTKEQDLIASTDLDETQGTVQSNEHSDAHTRDSGMFELNCAQESQVSSDSETTTTTSTNTSDSVYFIAGKYDPVNRRVTAWDPDIPRRQAQRIKRRPTNS</sequence>
<feature type="region of interest" description="Disordered" evidence="1">
    <location>
        <begin position="531"/>
        <end position="629"/>
    </location>
</feature>
<feature type="compositionally biased region" description="Basic residues" evidence="1">
    <location>
        <begin position="569"/>
        <end position="584"/>
    </location>
</feature>
<evidence type="ECO:0000256" key="1">
    <source>
        <dbReference type="SAM" id="MobiDB-lite"/>
    </source>
</evidence>
<dbReference type="OrthoDB" id="6426227at2759"/>
<comment type="caution">
    <text evidence="3">The sequence shown here is derived from an EMBL/GenBank/DDBJ whole genome shotgun (WGS) entry which is preliminary data.</text>
</comment>
<dbReference type="Gene3D" id="2.30.30.490">
    <property type="match status" value="1"/>
</dbReference>
<dbReference type="PANTHER" id="PTHR12505:SF24">
    <property type="entry name" value="PROTEIN WINGED EYE"/>
    <property type="match status" value="1"/>
</dbReference>
<evidence type="ECO:0000259" key="2">
    <source>
        <dbReference type="PROSITE" id="PS51038"/>
    </source>
</evidence>
<feature type="region of interest" description="Disordered" evidence="1">
    <location>
        <begin position="1057"/>
        <end position="1088"/>
    </location>
</feature>
<gene>
    <name evidence="3" type="ORF">P879_00338</name>
</gene>
<organism evidence="3 4">
    <name type="scientific">Paragonimus westermani</name>
    <dbReference type="NCBI Taxonomy" id="34504"/>
    <lineage>
        <taxon>Eukaryota</taxon>
        <taxon>Metazoa</taxon>
        <taxon>Spiralia</taxon>
        <taxon>Lophotrochozoa</taxon>
        <taxon>Platyhelminthes</taxon>
        <taxon>Trematoda</taxon>
        <taxon>Digenea</taxon>
        <taxon>Plagiorchiida</taxon>
        <taxon>Troglotremata</taxon>
        <taxon>Troglotrematidae</taxon>
        <taxon>Paragonimus</taxon>
    </lineage>
</organism>
<keyword evidence="4" id="KW-1185">Reference proteome</keyword>
<feature type="compositionally biased region" description="Polar residues" evidence="1">
    <location>
        <begin position="588"/>
        <end position="597"/>
    </location>
</feature>
<feature type="compositionally biased region" description="Polar residues" evidence="1">
    <location>
        <begin position="729"/>
        <end position="746"/>
    </location>
</feature>
<dbReference type="Gene3D" id="2.30.30.140">
    <property type="match status" value="1"/>
</dbReference>
<dbReference type="PROSITE" id="PS51038">
    <property type="entry name" value="BAH"/>
    <property type="match status" value="1"/>
</dbReference>
<dbReference type="GO" id="GO:0003682">
    <property type="term" value="F:chromatin binding"/>
    <property type="evidence" value="ECO:0007669"/>
    <property type="project" value="InterPro"/>
</dbReference>
<feature type="compositionally biased region" description="Polar residues" evidence="1">
    <location>
        <begin position="1079"/>
        <end position="1088"/>
    </location>
</feature>
<feature type="region of interest" description="Disordered" evidence="1">
    <location>
        <begin position="1120"/>
        <end position="1141"/>
    </location>
</feature>
<protein>
    <recommendedName>
        <fullName evidence="2">BAH domain-containing protein</fullName>
    </recommendedName>
</protein>
<reference evidence="3 4" key="1">
    <citation type="submission" date="2019-07" db="EMBL/GenBank/DDBJ databases">
        <title>Annotation for the trematode Paragonimus westermani.</title>
        <authorList>
            <person name="Choi Y.-J."/>
        </authorList>
    </citation>
    <scope>NUCLEOTIDE SEQUENCE [LARGE SCALE GENOMIC DNA]</scope>
    <source>
        <strain evidence="3">180907_Pwestermani</strain>
    </source>
</reference>
<feature type="non-terminal residue" evidence="3">
    <location>
        <position position="1"/>
    </location>
</feature>
<feature type="region of interest" description="Disordered" evidence="1">
    <location>
        <begin position="729"/>
        <end position="750"/>
    </location>
</feature>
<dbReference type="Proteomes" id="UP000699462">
    <property type="component" value="Unassembled WGS sequence"/>
</dbReference>
<dbReference type="Pfam" id="PF21744">
    <property type="entry name" value="BAHCC1-like_Tudor"/>
    <property type="match status" value="1"/>
</dbReference>
<feature type="compositionally biased region" description="Polar residues" evidence="1">
    <location>
        <begin position="615"/>
        <end position="626"/>
    </location>
</feature>